<evidence type="ECO:0000256" key="8">
    <source>
        <dbReference type="ARBA" id="ARBA00024235"/>
    </source>
</evidence>
<evidence type="ECO:0000256" key="2">
    <source>
        <dbReference type="ARBA" id="ARBA00022475"/>
    </source>
</evidence>
<dbReference type="Pfam" id="PF09976">
    <property type="entry name" value="TPR_21"/>
    <property type="match status" value="1"/>
</dbReference>
<comment type="subcellular location">
    <subcellularLocation>
        <location evidence="1">Cell membrane</location>
        <topology evidence="1">Single-pass type II membrane protein</topology>
    </subcellularLocation>
</comment>
<dbReference type="EMBL" id="CP046565">
    <property type="protein sequence ID" value="QJD29106.1"/>
    <property type="molecule type" value="Genomic_DNA"/>
</dbReference>
<evidence type="ECO:0000256" key="1">
    <source>
        <dbReference type="ARBA" id="ARBA00004401"/>
    </source>
</evidence>
<feature type="domain" description="Ancillary SecYEG translocon subunit/Cell division coordinator CpoB TPR" evidence="10">
    <location>
        <begin position="15"/>
        <end position="207"/>
    </location>
</feature>
<dbReference type="GO" id="GO:0044877">
    <property type="term" value="F:protein-containing complex binding"/>
    <property type="evidence" value="ECO:0007669"/>
    <property type="project" value="InterPro"/>
</dbReference>
<name>A0A858Q5U7_9GAMM</name>
<dbReference type="KEGG" id="metu:GNH96_03400"/>
<organism evidence="11 12">
    <name type="scientific">Methylococcus geothermalis</name>
    <dbReference type="NCBI Taxonomy" id="2681310"/>
    <lineage>
        <taxon>Bacteria</taxon>
        <taxon>Pseudomonadati</taxon>
        <taxon>Pseudomonadota</taxon>
        <taxon>Gammaproteobacteria</taxon>
        <taxon>Methylococcales</taxon>
        <taxon>Methylococcaceae</taxon>
        <taxon>Methylococcus</taxon>
    </lineage>
</organism>
<dbReference type="AlphaFoldDB" id="A0A858Q5U7"/>
<evidence type="ECO:0000256" key="6">
    <source>
        <dbReference type="ARBA" id="ARBA00023186"/>
    </source>
</evidence>
<keyword evidence="4 9" id="KW-1133">Transmembrane helix</keyword>
<evidence type="ECO:0000256" key="3">
    <source>
        <dbReference type="ARBA" id="ARBA00022692"/>
    </source>
</evidence>
<dbReference type="SUPFAM" id="SSF48452">
    <property type="entry name" value="TPR-like"/>
    <property type="match status" value="1"/>
</dbReference>
<evidence type="ECO:0000259" key="10">
    <source>
        <dbReference type="Pfam" id="PF09976"/>
    </source>
</evidence>
<comment type="similarity">
    <text evidence="7">Belongs to the YfgM family.</text>
</comment>
<keyword evidence="2" id="KW-1003">Cell membrane</keyword>
<evidence type="ECO:0000256" key="7">
    <source>
        <dbReference type="ARBA" id="ARBA00024197"/>
    </source>
</evidence>
<dbReference type="InterPro" id="IPR026039">
    <property type="entry name" value="YfgM"/>
</dbReference>
<reference evidence="12" key="1">
    <citation type="submission" date="2019-12" db="EMBL/GenBank/DDBJ databases">
        <authorList>
            <person name="Awala S.I."/>
            <person name="Rhee S.K."/>
        </authorList>
    </citation>
    <scope>NUCLEOTIDE SEQUENCE [LARGE SCALE GENOMIC DNA]</scope>
    <source>
        <strain evidence="12">IM1</strain>
    </source>
</reference>
<dbReference type="RefSeq" id="WP_169602293.1">
    <property type="nucleotide sequence ID" value="NZ_CP046565.1"/>
</dbReference>
<evidence type="ECO:0000313" key="12">
    <source>
        <dbReference type="Proteomes" id="UP000503004"/>
    </source>
</evidence>
<dbReference type="InterPro" id="IPR018704">
    <property type="entry name" value="SecYEG/CpoB_TPR"/>
</dbReference>
<accession>A0A858Q5U7</accession>
<keyword evidence="12" id="KW-1185">Reference proteome</keyword>
<evidence type="ECO:0000256" key="5">
    <source>
        <dbReference type="ARBA" id="ARBA00023136"/>
    </source>
</evidence>
<dbReference type="PANTHER" id="PTHR38035:SF1">
    <property type="entry name" value="ANCILLARY SECYEG TRANSLOCON SUBUNIT"/>
    <property type="match status" value="1"/>
</dbReference>
<proteinExistence type="inferred from homology"/>
<dbReference type="Gene3D" id="1.25.40.10">
    <property type="entry name" value="Tetratricopeptide repeat domain"/>
    <property type="match status" value="1"/>
</dbReference>
<evidence type="ECO:0000256" key="4">
    <source>
        <dbReference type="ARBA" id="ARBA00022989"/>
    </source>
</evidence>
<dbReference type="PANTHER" id="PTHR38035">
    <property type="entry name" value="UPF0070 PROTEIN YFGM"/>
    <property type="match status" value="1"/>
</dbReference>
<keyword evidence="3 9" id="KW-0812">Transmembrane</keyword>
<dbReference type="Proteomes" id="UP000503004">
    <property type="component" value="Chromosome"/>
</dbReference>
<feature type="transmembrane region" description="Helical" evidence="9">
    <location>
        <begin position="20"/>
        <end position="42"/>
    </location>
</feature>
<dbReference type="PIRSF" id="PIRSF006170">
    <property type="entry name" value="YfgM"/>
    <property type="match status" value="1"/>
</dbReference>
<sequence length="212" mass="23272">MEVYLTEEERLEALKRWWKANASSVVWGIALGIAVIVGWGAWKRAQDEKSLLAGTLYQQLLDAVANKQTDAAVQLGERIDKQFPGSAYATYGKLFLVRLKVEADDLAGAKTLLQQVIADSKDEKIVQIARLRLAEVQLGLGETEAALKLAESISGKGSPEFAALSEELKGDIYIAMNRPEEARAAYLKARRESQPSPLLELKLTDLGTTATR</sequence>
<evidence type="ECO:0000256" key="9">
    <source>
        <dbReference type="SAM" id="Phobius"/>
    </source>
</evidence>
<gene>
    <name evidence="11" type="ORF">GNH96_03400</name>
</gene>
<protein>
    <recommendedName>
        <fullName evidence="8">Ancillary SecYEG translocon subunit</fullName>
    </recommendedName>
</protein>
<dbReference type="GO" id="GO:0005886">
    <property type="term" value="C:plasma membrane"/>
    <property type="evidence" value="ECO:0007669"/>
    <property type="project" value="UniProtKB-SubCell"/>
</dbReference>
<keyword evidence="6" id="KW-0143">Chaperone</keyword>
<evidence type="ECO:0000313" key="11">
    <source>
        <dbReference type="EMBL" id="QJD29106.1"/>
    </source>
</evidence>
<keyword evidence="5 9" id="KW-0472">Membrane</keyword>
<dbReference type="InterPro" id="IPR011990">
    <property type="entry name" value="TPR-like_helical_dom_sf"/>
</dbReference>